<organism evidence="2 3">
    <name type="scientific">Natronococcus occultus SP4</name>
    <dbReference type="NCBI Taxonomy" id="694430"/>
    <lineage>
        <taxon>Archaea</taxon>
        <taxon>Methanobacteriati</taxon>
        <taxon>Methanobacteriota</taxon>
        <taxon>Stenosarchaea group</taxon>
        <taxon>Halobacteria</taxon>
        <taxon>Halobacteriales</taxon>
        <taxon>Natrialbaceae</taxon>
        <taxon>Natronococcus</taxon>
    </lineage>
</organism>
<keyword evidence="3" id="KW-1185">Reference proteome</keyword>
<dbReference type="EMBL" id="CP003929">
    <property type="protein sequence ID" value="AGB38138.1"/>
    <property type="molecule type" value="Genomic_DNA"/>
</dbReference>
<dbReference type="RefSeq" id="WP_015321580.1">
    <property type="nucleotide sequence ID" value="NC_019974.1"/>
</dbReference>
<keyword evidence="1" id="KW-0472">Membrane</keyword>
<feature type="transmembrane region" description="Helical" evidence="1">
    <location>
        <begin position="45"/>
        <end position="65"/>
    </location>
</feature>
<dbReference type="HOGENOM" id="CLU_1987684_0_0_2"/>
<keyword evidence="1" id="KW-0812">Transmembrane</keyword>
<dbReference type="Proteomes" id="UP000010878">
    <property type="component" value="Chromosome"/>
</dbReference>
<feature type="transmembrane region" description="Helical" evidence="1">
    <location>
        <begin position="72"/>
        <end position="92"/>
    </location>
</feature>
<accession>L0K1Z6</accession>
<evidence type="ECO:0000256" key="1">
    <source>
        <dbReference type="SAM" id="Phobius"/>
    </source>
</evidence>
<feature type="transmembrane region" description="Helical" evidence="1">
    <location>
        <begin position="18"/>
        <end position="39"/>
    </location>
</feature>
<dbReference type="KEGG" id="nou:Natoc_2362"/>
<protein>
    <submittedName>
        <fullName evidence="2">Uncharacterized protein</fullName>
    </submittedName>
</protein>
<gene>
    <name evidence="2" type="ORF">Natoc_2362</name>
</gene>
<evidence type="ECO:0000313" key="3">
    <source>
        <dbReference type="Proteomes" id="UP000010878"/>
    </source>
</evidence>
<name>L0K1Z6_9EURY</name>
<feature type="transmembrane region" description="Helical" evidence="1">
    <location>
        <begin position="98"/>
        <end position="114"/>
    </location>
</feature>
<dbReference type="GeneID" id="14404046"/>
<evidence type="ECO:0000313" key="2">
    <source>
        <dbReference type="EMBL" id="AGB38138.1"/>
    </source>
</evidence>
<keyword evidence="1" id="KW-1133">Transmembrane helix</keyword>
<reference evidence="2 3" key="1">
    <citation type="submission" date="2012-11" db="EMBL/GenBank/DDBJ databases">
        <title>FINISHED of Natronococcus occultus SP4, DSM 3396.</title>
        <authorList>
            <consortium name="DOE Joint Genome Institute"/>
            <person name="Eisen J."/>
            <person name="Huntemann M."/>
            <person name="Wei C.-L."/>
            <person name="Han J."/>
            <person name="Detter J.C."/>
            <person name="Han C."/>
            <person name="Tapia R."/>
            <person name="Chen A."/>
            <person name="Kyrpides N."/>
            <person name="Mavromatis K."/>
            <person name="Markowitz V."/>
            <person name="Szeto E."/>
            <person name="Ivanova N."/>
            <person name="Mikhailova N."/>
            <person name="Ovchinnikova G."/>
            <person name="Pagani I."/>
            <person name="Pati A."/>
            <person name="Goodwin L."/>
            <person name="Nordberg H.P."/>
            <person name="Cantor M.N."/>
            <person name="Hua S.X."/>
            <person name="Woyke T."/>
            <person name="Eisen J."/>
            <person name="Klenk H.-P."/>
            <person name="Klenk H.-P."/>
        </authorList>
    </citation>
    <scope>NUCLEOTIDE SEQUENCE [LARGE SCALE GENOMIC DNA]</scope>
    <source>
        <strain evidence="2 3">SP4</strain>
    </source>
</reference>
<proteinExistence type="predicted"/>
<sequence length="125" mass="13127">MQTGNAVDERMLERERQLLAVLVLGPLLLVQVVLLYAGFGNRGVAGLVPGLIGLYACGAVAAGVLVDRHRTLEFQLLLSGGLAVLTGTAAALTPATTYTVGAIGFAAATLYYGWRWRARGGSIRQ</sequence>
<dbReference type="AlphaFoldDB" id="L0K1Z6"/>